<dbReference type="Proteomes" id="UP000647339">
    <property type="component" value="Unassembled WGS sequence"/>
</dbReference>
<dbReference type="Pfam" id="PF06123">
    <property type="entry name" value="CreD"/>
    <property type="match status" value="1"/>
</dbReference>
<dbReference type="NCBIfam" id="NF008712">
    <property type="entry name" value="PRK11715.1-1"/>
    <property type="match status" value="1"/>
</dbReference>
<dbReference type="InterPro" id="IPR010364">
    <property type="entry name" value="Uncharacterised_IM_CreD"/>
</dbReference>
<feature type="transmembrane region" description="Helical" evidence="1">
    <location>
        <begin position="391"/>
        <end position="408"/>
    </location>
</feature>
<keyword evidence="1" id="KW-1133">Transmembrane helix</keyword>
<dbReference type="PANTHER" id="PTHR30092">
    <property type="entry name" value="INNER MEMBRANE PROTEIN CRED"/>
    <property type="match status" value="1"/>
</dbReference>
<reference evidence="3" key="1">
    <citation type="journal article" date="2019" name="Int. J. Syst. Evol. Microbiol.">
        <title>The Global Catalogue of Microorganisms (GCM) 10K type strain sequencing project: providing services to taxonomists for standard genome sequencing and annotation.</title>
        <authorList>
            <consortium name="The Broad Institute Genomics Platform"/>
            <consortium name="The Broad Institute Genome Sequencing Center for Infectious Disease"/>
            <person name="Wu L."/>
            <person name="Ma J."/>
        </authorList>
    </citation>
    <scope>NUCLEOTIDE SEQUENCE [LARGE SCALE GENOMIC DNA]</scope>
    <source>
        <strain evidence="3">CGMCC 1.15407</strain>
    </source>
</reference>
<proteinExistence type="predicted"/>
<dbReference type="RefSeq" id="WP_137401872.1">
    <property type="nucleotide sequence ID" value="NZ_BMIU01000010.1"/>
</dbReference>
<feature type="transmembrane region" description="Helical" evidence="1">
    <location>
        <begin position="335"/>
        <end position="352"/>
    </location>
</feature>
<feature type="transmembrane region" description="Helical" evidence="1">
    <location>
        <begin position="310"/>
        <end position="328"/>
    </location>
</feature>
<gene>
    <name evidence="2" type="ORF">GCM10011339_23130</name>
</gene>
<evidence type="ECO:0000256" key="1">
    <source>
        <dbReference type="SAM" id="Phobius"/>
    </source>
</evidence>
<sequence length="449" mass="50703">MKNENTYLEKLGAWISNSVSLKLLVITILVLLLLIPSSMIMDLISEREALNEQTKAEVSSKWANSQQVNGPVLTVPLLYEYHDREEVREEIKYLYLLPDQLLVDGKITPETLRRGIYEVVVYKSHLVIAGDFQLQEDFNRNNLKEIQYDKAFLTIGISDLRGIKEELVVNWGGEKLQVKPGSKIPALIHQGISVDLPNLDLMKGQRIPFSFALNLQGSRSMTFVPVGGTTEIRLTSPWSSPSFSGNFLPDQREVTNHGFTANWKVLQLNRNFPQFWVDESQGGNLQAAAFGVDLIFPVDNYQKSMRSAKYAVMTIVVTFLVFFLVEVLNKRKIHPFQYALVGLGLCLFYVLLVSITEHLDFNTAYALATLGVVSMIVLYSLAVFKKKMLSLLLLVALAGAFGFLYVTLQLTDYALLMGSIGLTVMLAMTMYFTRNINWYQLSIGKQEDK</sequence>
<evidence type="ECO:0000313" key="2">
    <source>
        <dbReference type="EMBL" id="GGF34257.1"/>
    </source>
</evidence>
<name>A0ABQ1V3M6_9BACT</name>
<dbReference type="PANTHER" id="PTHR30092:SF0">
    <property type="entry name" value="INNER MEMBRANE PROTEIN CRED"/>
    <property type="match status" value="1"/>
</dbReference>
<comment type="caution">
    <text evidence="2">The sequence shown here is derived from an EMBL/GenBank/DDBJ whole genome shotgun (WGS) entry which is preliminary data.</text>
</comment>
<organism evidence="2 3">
    <name type="scientific">Echinicola rosea</name>
    <dbReference type="NCBI Taxonomy" id="1807691"/>
    <lineage>
        <taxon>Bacteria</taxon>
        <taxon>Pseudomonadati</taxon>
        <taxon>Bacteroidota</taxon>
        <taxon>Cytophagia</taxon>
        <taxon>Cytophagales</taxon>
        <taxon>Cyclobacteriaceae</taxon>
        <taxon>Echinicola</taxon>
    </lineage>
</organism>
<dbReference type="PIRSF" id="PIRSF004548">
    <property type="entry name" value="CreD"/>
    <property type="match status" value="1"/>
</dbReference>
<dbReference type="EMBL" id="BMIU01000010">
    <property type="protein sequence ID" value="GGF34257.1"/>
    <property type="molecule type" value="Genomic_DNA"/>
</dbReference>
<feature type="transmembrane region" description="Helical" evidence="1">
    <location>
        <begin position="364"/>
        <end position="384"/>
    </location>
</feature>
<feature type="transmembrane region" description="Helical" evidence="1">
    <location>
        <begin position="21"/>
        <end position="41"/>
    </location>
</feature>
<feature type="transmembrane region" description="Helical" evidence="1">
    <location>
        <begin position="414"/>
        <end position="433"/>
    </location>
</feature>
<keyword evidence="3" id="KW-1185">Reference proteome</keyword>
<accession>A0ABQ1V3M6</accession>
<keyword evidence="1" id="KW-0812">Transmembrane</keyword>
<evidence type="ECO:0000313" key="3">
    <source>
        <dbReference type="Proteomes" id="UP000647339"/>
    </source>
</evidence>
<protein>
    <submittedName>
        <fullName evidence="2">Cell envelope integrity protein CreD</fullName>
    </submittedName>
</protein>
<keyword evidence="1" id="KW-0472">Membrane</keyword>